<dbReference type="InterPro" id="IPR036388">
    <property type="entry name" value="WH-like_DNA-bd_sf"/>
</dbReference>
<dbReference type="InterPro" id="IPR036390">
    <property type="entry name" value="WH_DNA-bd_sf"/>
</dbReference>
<feature type="compositionally biased region" description="Basic and acidic residues" evidence="2">
    <location>
        <begin position="369"/>
        <end position="379"/>
    </location>
</feature>
<dbReference type="GO" id="GO:0003887">
    <property type="term" value="F:DNA-directed DNA polymerase activity"/>
    <property type="evidence" value="ECO:0007669"/>
    <property type="project" value="InterPro"/>
</dbReference>
<dbReference type="EMBL" id="DYXB01000055">
    <property type="protein sequence ID" value="HJF09861.1"/>
    <property type="molecule type" value="Genomic_DNA"/>
</dbReference>
<sequence>MPEDKPKNKNAMLTVNKLDNRLVAEHNDLIKSTAKMTTLSLKLFEIAVSAVDSKASPQNHTVKVNKREVFKALNITGSSRNQQLTKALNTLRKSADFEVTLYDKEGVPKDVGISPIYAVQNNYSSDMAELTFAPEILPFITDLKKNFTSYQLKDILKLDNKYAASLYRWFTMNYRQYQYYLAAGTRSKSQIDQYKNPLITIKKLRKLTDTEKKYKRFADLKRYVLKPTVEGITANTKYNVSYDAIRNGRAVTQLRFHISDKNEKRDVTPVKEVKVSLQDFLQNRFSQLLIGAGLLDMTKVTTDEAYRSQFVNQLYPSYAAFVKRHDIDTLKTHLDYVSTHKKSDIKNIVSYLLASVMSYGEQLAENDDGNTKKKPDQSSKKHKVKEPTPIWLKIEEKLGHDITKNDATKIIDLFGKDSPEYEYFEKNFYSKVDLKKLSASRAELRRKLDKIRNSHSQG</sequence>
<dbReference type="Pfam" id="PF21205">
    <property type="entry name" value="Rep3_C"/>
    <property type="match status" value="1"/>
</dbReference>
<reference evidence="4" key="1">
    <citation type="journal article" date="2021" name="PeerJ">
        <title>Extensive microbial diversity within the chicken gut microbiome revealed by metagenomics and culture.</title>
        <authorList>
            <person name="Gilroy R."/>
            <person name="Ravi A."/>
            <person name="Getino M."/>
            <person name="Pursley I."/>
            <person name="Horton D.L."/>
            <person name="Alikhan N.F."/>
            <person name="Baker D."/>
            <person name="Gharbi K."/>
            <person name="Hall N."/>
            <person name="Watson M."/>
            <person name="Adriaenssens E.M."/>
            <person name="Foster-Nyarko E."/>
            <person name="Jarju S."/>
            <person name="Secka A."/>
            <person name="Antonio M."/>
            <person name="Oren A."/>
            <person name="Chaudhuri R.R."/>
            <person name="La Ragione R."/>
            <person name="Hildebrand F."/>
            <person name="Pallen M.J."/>
        </authorList>
    </citation>
    <scope>NUCLEOTIDE SEQUENCE</scope>
    <source>
        <strain evidence="4">CHK194-22301</strain>
    </source>
</reference>
<dbReference type="Proteomes" id="UP000784793">
    <property type="component" value="Unassembled WGS sequence"/>
</dbReference>
<protein>
    <submittedName>
        <fullName evidence="4">Replication initiation protein</fullName>
    </submittedName>
</protein>
<evidence type="ECO:0000313" key="5">
    <source>
        <dbReference type="Proteomes" id="UP000784793"/>
    </source>
</evidence>
<evidence type="ECO:0000256" key="1">
    <source>
        <dbReference type="ARBA" id="ARBA00038283"/>
    </source>
</evidence>
<evidence type="ECO:0000256" key="2">
    <source>
        <dbReference type="SAM" id="MobiDB-lite"/>
    </source>
</evidence>
<feature type="region of interest" description="Disordered" evidence="2">
    <location>
        <begin position="364"/>
        <end position="385"/>
    </location>
</feature>
<dbReference type="AlphaFoldDB" id="A0A921FH70"/>
<dbReference type="Gene3D" id="1.10.10.10">
    <property type="entry name" value="Winged helix-like DNA-binding domain superfamily/Winged helix DNA-binding domain"/>
    <property type="match status" value="2"/>
</dbReference>
<organism evidence="4 5">
    <name type="scientific">Lactobacillus crispatus</name>
    <dbReference type="NCBI Taxonomy" id="47770"/>
    <lineage>
        <taxon>Bacteria</taxon>
        <taxon>Bacillati</taxon>
        <taxon>Bacillota</taxon>
        <taxon>Bacilli</taxon>
        <taxon>Lactobacillales</taxon>
        <taxon>Lactobacillaceae</taxon>
        <taxon>Lactobacillus</taxon>
    </lineage>
</organism>
<comment type="similarity">
    <text evidence="1">Belongs to the initiator RepB protein family.</text>
</comment>
<evidence type="ECO:0000259" key="3">
    <source>
        <dbReference type="Pfam" id="PF01051"/>
    </source>
</evidence>
<name>A0A921FH70_9LACO</name>
<accession>A0A921FH70</accession>
<reference evidence="4" key="2">
    <citation type="submission" date="2021-09" db="EMBL/GenBank/DDBJ databases">
        <authorList>
            <person name="Gilroy R."/>
        </authorList>
    </citation>
    <scope>NUCLEOTIDE SEQUENCE</scope>
    <source>
        <strain evidence="4">CHK194-22301</strain>
    </source>
</reference>
<dbReference type="GO" id="GO:0006270">
    <property type="term" value="P:DNA replication initiation"/>
    <property type="evidence" value="ECO:0007669"/>
    <property type="project" value="InterPro"/>
</dbReference>
<dbReference type="Pfam" id="PF01051">
    <property type="entry name" value="Rep3_N"/>
    <property type="match status" value="1"/>
</dbReference>
<dbReference type="InterPro" id="IPR000525">
    <property type="entry name" value="Initiator_Rep_WH1"/>
</dbReference>
<comment type="caution">
    <text evidence="4">The sequence shown here is derived from an EMBL/GenBank/DDBJ whole genome shotgun (WGS) entry which is preliminary data.</text>
</comment>
<evidence type="ECO:0000313" key="4">
    <source>
        <dbReference type="EMBL" id="HJF09861.1"/>
    </source>
</evidence>
<dbReference type="SUPFAM" id="SSF46785">
    <property type="entry name" value="Winged helix' DNA-binding domain"/>
    <property type="match status" value="2"/>
</dbReference>
<feature type="domain" description="Initiator Rep protein WH1" evidence="3">
    <location>
        <begin position="23"/>
        <end position="170"/>
    </location>
</feature>
<proteinExistence type="inferred from homology"/>
<gene>
    <name evidence="4" type="ORF">K8V23_03540</name>
</gene>